<accession>A0A0A6PAP6</accession>
<gene>
    <name evidence="2" type="ORF">PN36_13130</name>
    <name evidence="3" type="ORF">PN36_13190</name>
</gene>
<evidence type="ECO:0000313" key="3">
    <source>
        <dbReference type="EMBL" id="KHD11964.1"/>
    </source>
</evidence>
<dbReference type="AlphaFoldDB" id="A0A0A6PAP6"/>
<dbReference type="InterPro" id="IPR025272">
    <property type="entry name" value="SocA_Panacea"/>
</dbReference>
<name>A0A0A6PAP6_9GAMM</name>
<comment type="caution">
    <text evidence="2">The sequence shown here is derived from an EMBL/GenBank/DDBJ whole genome shotgun (WGS) entry which is preliminary data.</text>
</comment>
<dbReference type="EMBL" id="JSZA02000042">
    <property type="protein sequence ID" value="KHD07855.1"/>
    <property type="molecule type" value="Genomic_DNA"/>
</dbReference>
<dbReference type="Proteomes" id="UP000030428">
    <property type="component" value="Unassembled WGS sequence"/>
</dbReference>
<dbReference type="EMBL" id="JSZA02000043">
    <property type="protein sequence ID" value="KHD11964.1"/>
    <property type="molecule type" value="Genomic_DNA"/>
</dbReference>
<reference evidence="2 4" key="1">
    <citation type="journal article" date="2016" name="Front. Microbiol.">
        <title>Single-Cell (Meta-)Genomics of a Dimorphic Candidatus Thiomargarita nelsonii Reveals Genomic Plasticity.</title>
        <authorList>
            <person name="Flood B.E."/>
            <person name="Fliss P."/>
            <person name="Jones D.S."/>
            <person name="Dick G.J."/>
            <person name="Jain S."/>
            <person name="Kaster A.K."/>
            <person name="Winkel M."/>
            <person name="Mussmann M."/>
            <person name="Bailey J."/>
        </authorList>
    </citation>
    <scope>NUCLEOTIDE SEQUENCE [LARGE SCALE GENOMIC DNA]</scope>
    <source>
        <strain evidence="2">Hydrate Ridge</strain>
    </source>
</reference>
<organism evidence="2 4">
    <name type="scientific">Candidatus Thiomargarita nelsonii</name>
    <dbReference type="NCBI Taxonomy" id="1003181"/>
    <lineage>
        <taxon>Bacteria</taxon>
        <taxon>Pseudomonadati</taxon>
        <taxon>Pseudomonadota</taxon>
        <taxon>Gammaproteobacteria</taxon>
        <taxon>Thiotrichales</taxon>
        <taxon>Thiotrichaceae</taxon>
        <taxon>Thiomargarita</taxon>
    </lineage>
</organism>
<evidence type="ECO:0000313" key="2">
    <source>
        <dbReference type="EMBL" id="KHD07855.1"/>
    </source>
</evidence>
<proteinExistence type="predicted"/>
<feature type="domain" description="Antitoxin SocA-like Panacea" evidence="1">
    <location>
        <begin position="25"/>
        <end position="118"/>
    </location>
</feature>
<sequence>MVTKNVFDVAAFILSQKHPLPTPRLHKLLYYCQAWSLVWNEEPLFEQSIEAWASGPVIKELYDAHNGQYEMDLLDVPKLGNSEALSDTQKETVQTVLHYYGNKSAQWLRDLIIMEKPWIDARKGLTELDNHEITIASMAEYYEGAYNEGVEIEP</sequence>
<dbReference type="Pfam" id="PF13274">
    <property type="entry name" value="SocA_Panacea"/>
    <property type="match status" value="1"/>
</dbReference>
<evidence type="ECO:0000313" key="4">
    <source>
        <dbReference type="Proteomes" id="UP000030428"/>
    </source>
</evidence>
<keyword evidence="4" id="KW-1185">Reference proteome</keyword>
<protein>
    <recommendedName>
        <fullName evidence="1">Antitoxin SocA-like Panacea domain-containing protein</fullName>
    </recommendedName>
</protein>
<evidence type="ECO:0000259" key="1">
    <source>
        <dbReference type="Pfam" id="PF13274"/>
    </source>
</evidence>